<evidence type="ECO:0000313" key="2">
    <source>
        <dbReference type="Proteomes" id="UP000034228"/>
    </source>
</evidence>
<accession>A0A0M2V5D2</accession>
<comment type="caution">
    <text evidence="1">The sequence shown here is derived from an EMBL/GenBank/DDBJ whole genome shotgun (WGS) entry which is preliminary data.</text>
</comment>
<dbReference type="Proteomes" id="UP000034228">
    <property type="component" value="Unassembled WGS sequence"/>
</dbReference>
<gene>
    <name evidence="1" type="ORF">WG68_13540</name>
</gene>
<evidence type="ECO:0000313" key="1">
    <source>
        <dbReference type="EMBL" id="KKO44850.1"/>
    </source>
</evidence>
<reference evidence="1 2" key="1">
    <citation type="submission" date="2015-03" db="EMBL/GenBank/DDBJ databases">
        <title>Draft genome sequences of two protease-producing strains of Arsukibacterium isolated from two cold and alkaline environments.</title>
        <authorList>
            <person name="Lylloff J.E."/>
            <person name="Skov L.B."/>
            <person name="Jepsen M."/>
            <person name="Hallin P.F."/>
            <person name="Sorensen S.J."/>
            <person name="Stougaard P."/>
            <person name="Glaring M.A."/>
        </authorList>
    </citation>
    <scope>NUCLEOTIDE SEQUENCE [LARGE SCALE GENOMIC DNA]</scope>
    <source>
        <strain evidence="1 2">GCM72</strain>
    </source>
</reference>
<dbReference type="STRING" id="336831.WG68_13540"/>
<keyword evidence="2" id="KW-1185">Reference proteome</keyword>
<protein>
    <submittedName>
        <fullName evidence="1">Uncharacterized protein</fullName>
    </submittedName>
</protein>
<dbReference type="EMBL" id="LAHO01000013">
    <property type="protein sequence ID" value="KKO44850.1"/>
    <property type="molecule type" value="Genomic_DNA"/>
</dbReference>
<sequence>MLISGYFCLPQVLSSALFLNKLNSAVIVPQGSVHFVEIVYSWLKPMPIVIRSNVANRLA</sequence>
<proteinExistence type="predicted"/>
<name>A0A0M2V5D2_9GAMM</name>
<organism evidence="1 2">
    <name type="scientific">Arsukibacterium ikkense</name>
    <dbReference type="NCBI Taxonomy" id="336831"/>
    <lineage>
        <taxon>Bacteria</taxon>
        <taxon>Pseudomonadati</taxon>
        <taxon>Pseudomonadota</taxon>
        <taxon>Gammaproteobacteria</taxon>
        <taxon>Chromatiales</taxon>
        <taxon>Chromatiaceae</taxon>
        <taxon>Arsukibacterium</taxon>
    </lineage>
</organism>
<dbReference type="AlphaFoldDB" id="A0A0M2V5D2"/>